<accession>A0AAU8B860</accession>
<protein>
    <submittedName>
        <fullName evidence="2">Uncharacterized protein</fullName>
    </submittedName>
</protein>
<feature type="transmembrane region" description="Helical" evidence="1">
    <location>
        <begin position="48"/>
        <end position="69"/>
    </location>
</feature>
<proteinExistence type="predicted"/>
<name>A0AAU8B860_9VIRU</name>
<keyword evidence="1" id="KW-0812">Transmembrane</keyword>
<evidence type="ECO:0000313" key="2">
    <source>
        <dbReference type="EMBL" id="XCD08539.1"/>
    </source>
</evidence>
<evidence type="ECO:0000256" key="1">
    <source>
        <dbReference type="SAM" id="Phobius"/>
    </source>
</evidence>
<organism evidence="2">
    <name type="scientific">Dulem virus 204</name>
    <dbReference type="NCBI Taxonomy" id="3145681"/>
    <lineage>
        <taxon>Viruses</taxon>
        <taxon>Monodnaviria</taxon>
        <taxon>Sangervirae</taxon>
        <taxon>Phixviricota</taxon>
        <taxon>Malgrandaviricetes</taxon>
        <taxon>Petitvirales</taxon>
        <taxon>Microviridae</taxon>
        <taxon>Microvirus</taxon>
    </lineage>
</organism>
<keyword evidence="1" id="KW-1133">Transmembrane helix</keyword>
<reference evidence="2" key="1">
    <citation type="submission" date="2024-03" db="EMBL/GenBank/DDBJ databases">
        <title>Diverse circular DNA viruses in blood, oral, and fecal samples of captive lemurs.</title>
        <authorList>
            <person name="Paietta E.N."/>
            <person name="Kraberger S."/>
            <person name="Lund M.C."/>
            <person name="Custer J.M."/>
            <person name="Vargas K.M."/>
            <person name="Ehmke E.E."/>
            <person name="Yoder A.D."/>
            <person name="Varsani A."/>
        </authorList>
    </citation>
    <scope>NUCLEOTIDE SEQUENCE</scope>
    <source>
        <strain evidence="2">Duke_43SS_51</strain>
    </source>
</reference>
<sequence length="87" mass="9945">MRAGSLVLLPRAYIQIVNLQDLRYSVAKKRRYIMEKFFELLKQNPKKAIFICLAAIVLAIGNILSGCAYKLHVDKADNLTHSIDIKR</sequence>
<keyword evidence="1" id="KW-0472">Membrane</keyword>
<dbReference type="EMBL" id="PP511888">
    <property type="protein sequence ID" value="XCD08539.1"/>
    <property type="molecule type" value="Genomic_DNA"/>
</dbReference>